<evidence type="ECO:0000313" key="2">
    <source>
        <dbReference type="EMBL" id="KOY28681.1"/>
    </source>
</evidence>
<name>A0A249W6T2_VIBPH</name>
<reference evidence="3 6" key="2">
    <citation type="submission" date="2015-08" db="EMBL/GenBank/DDBJ databases">
        <title>Draft Genome Sequences of Vibrio parahaemolyticus Strains.</title>
        <authorList>
            <person name="Gonzalez-Escalona N."/>
            <person name="DePaola A."/>
        </authorList>
    </citation>
    <scope>NUCLEOTIDE SEQUENCE [LARGE SCALE GENOMIC DNA]</scope>
    <source>
        <strain evidence="3 6">CFSAN001621</strain>
    </source>
</reference>
<organism evidence="1">
    <name type="scientific">Vibrio parahaemolyticus</name>
    <dbReference type="NCBI Taxonomy" id="670"/>
    <lineage>
        <taxon>Bacteria</taxon>
        <taxon>Pseudomonadati</taxon>
        <taxon>Pseudomonadota</taxon>
        <taxon>Gammaproteobacteria</taxon>
        <taxon>Vibrionales</taxon>
        <taxon>Vibrionaceae</taxon>
        <taxon>Vibrio</taxon>
    </lineage>
</organism>
<keyword evidence="6" id="KW-1185">Reference proteome</keyword>
<dbReference type="EMBL" id="LIRS01000091">
    <property type="protein sequence ID" value="KOY28681.1"/>
    <property type="molecule type" value="Genomic_DNA"/>
</dbReference>
<evidence type="ECO:0000313" key="1">
    <source>
        <dbReference type="EMBL" id="ASZ52309.1"/>
    </source>
</evidence>
<reference evidence="2 5" key="1">
    <citation type="submission" date="2015-07" db="EMBL/GenBank/DDBJ databases">
        <title>Foodborne Vibrio parahaemolyticus Isolates.</title>
        <authorList>
            <person name="Ronholm J."/>
            <person name="Petronella N."/>
            <person name="Kenwell R."/>
            <person name="Banerjee S."/>
        </authorList>
    </citation>
    <scope>NUCLEOTIDE SEQUENCE [LARGE SCALE GENOMIC DNA]</scope>
    <source>
        <strain evidence="2 5">HS-06-05</strain>
    </source>
</reference>
<reference evidence="1" key="3">
    <citation type="submission" date="2017-09" db="EMBL/GenBank/DDBJ databases">
        <authorList>
            <person name="Ehlers B."/>
            <person name="Leendertz F.H."/>
        </authorList>
    </citation>
    <scope>NUCLEOTIDE SEQUENCE</scope>
    <source>
        <strain evidence="1">MAVP-26</strain>
    </source>
</reference>
<protein>
    <submittedName>
        <fullName evidence="1">Uncharacterized protein</fullName>
    </submittedName>
</protein>
<gene>
    <name evidence="2" type="ORF">ACX05_17555</name>
    <name evidence="3" type="ORF">AKG60_05525</name>
    <name evidence="4" type="ORF">O1Q84_06765</name>
    <name evidence="1" type="ORF">YA91_18015</name>
</gene>
<dbReference type="EMBL" id="LHQV01000006">
    <property type="protein sequence ID" value="OQK02697.1"/>
    <property type="molecule type" value="Genomic_DNA"/>
</dbReference>
<dbReference type="Proteomes" id="UP001156560">
    <property type="component" value="Chromosome 1"/>
</dbReference>
<reference evidence="4" key="4">
    <citation type="submission" date="2022-12" db="EMBL/GenBank/DDBJ databases">
        <title>Vibrio parahaemolyticus become highly virulent by producing novel Tc toxins.</title>
        <authorList>
            <person name="Yang F."/>
            <person name="You Y."/>
            <person name="Lai Q."/>
            <person name="Xu L."/>
            <person name="Li F."/>
        </authorList>
    </citation>
    <scope>NUCLEOTIDE SEQUENCE</scope>
    <source>
        <strain evidence="4">Vp-HL-202005</strain>
    </source>
</reference>
<dbReference type="Proteomes" id="UP000191946">
    <property type="component" value="Unassembled WGS sequence"/>
</dbReference>
<sequence length="106" mass="11912">MSKNLVLMGIAVDDFTWYEVGKVESFIARSLPQIVNELAVDGEPLTVVTVNQTEVTGYEEMQVALIFENLFLPVYENGDFYIKPNGKYATRKRGDGYALLGIRNES</sequence>
<evidence type="ECO:0000313" key="3">
    <source>
        <dbReference type="EMBL" id="OQK02697.1"/>
    </source>
</evidence>
<dbReference type="Proteomes" id="UP000037697">
    <property type="component" value="Unassembled WGS sequence"/>
</dbReference>
<dbReference type="EMBL" id="CP023248">
    <property type="protein sequence ID" value="ASZ52309.1"/>
    <property type="molecule type" value="Genomic_DNA"/>
</dbReference>
<accession>A0A249W6T2</accession>
<dbReference type="EMBL" id="CP114194">
    <property type="protein sequence ID" value="WAT91518.1"/>
    <property type="molecule type" value="Genomic_DNA"/>
</dbReference>
<dbReference type="RefSeq" id="WP_005495340.1">
    <property type="nucleotide sequence ID" value="NZ_CANUIA010000003.1"/>
</dbReference>
<proteinExistence type="predicted"/>
<evidence type="ECO:0000313" key="5">
    <source>
        <dbReference type="Proteomes" id="UP000037697"/>
    </source>
</evidence>
<dbReference type="AlphaFoldDB" id="A0A249W6T2"/>
<evidence type="ECO:0000313" key="4">
    <source>
        <dbReference type="EMBL" id="WAT91518.1"/>
    </source>
</evidence>
<evidence type="ECO:0000313" key="6">
    <source>
        <dbReference type="Proteomes" id="UP000191946"/>
    </source>
</evidence>